<evidence type="ECO:0000313" key="10">
    <source>
        <dbReference type="Proteomes" id="UP000646484"/>
    </source>
</evidence>
<dbReference type="Gene3D" id="2.40.170.20">
    <property type="entry name" value="TonB-dependent receptor, beta-barrel domain"/>
    <property type="match status" value="1"/>
</dbReference>
<dbReference type="PROSITE" id="PS52016">
    <property type="entry name" value="TONB_DEPENDENT_REC_3"/>
    <property type="match status" value="1"/>
</dbReference>
<comment type="subcellular location">
    <subcellularLocation>
        <location evidence="1 7">Cell outer membrane</location>
        <topology evidence="1 7">Multi-pass membrane protein</topology>
    </subcellularLocation>
</comment>
<keyword evidence="3 7" id="KW-1134">Transmembrane beta strand</keyword>
<dbReference type="SUPFAM" id="SSF56935">
    <property type="entry name" value="Porins"/>
    <property type="match status" value="1"/>
</dbReference>
<dbReference type="InterPro" id="IPR037066">
    <property type="entry name" value="Plug_dom_sf"/>
</dbReference>
<evidence type="ECO:0000259" key="8">
    <source>
        <dbReference type="SMART" id="SM00965"/>
    </source>
</evidence>
<evidence type="ECO:0000256" key="4">
    <source>
        <dbReference type="ARBA" id="ARBA00022692"/>
    </source>
</evidence>
<name>A0ABR7CY66_9BACT</name>
<evidence type="ECO:0000313" key="9">
    <source>
        <dbReference type="EMBL" id="MBC5620100.1"/>
    </source>
</evidence>
<comment type="similarity">
    <text evidence="7">Belongs to the TonB-dependent receptor family.</text>
</comment>
<dbReference type="Pfam" id="PF07715">
    <property type="entry name" value="Plug"/>
    <property type="match status" value="1"/>
</dbReference>
<protein>
    <submittedName>
        <fullName evidence="9">SusC/RagA family TonB-linked outer membrane protein</fullName>
    </submittedName>
</protein>
<reference evidence="9 10" key="1">
    <citation type="submission" date="2020-08" db="EMBL/GenBank/DDBJ databases">
        <title>Genome public.</title>
        <authorList>
            <person name="Liu C."/>
            <person name="Sun Q."/>
        </authorList>
    </citation>
    <scope>NUCLEOTIDE SEQUENCE [LARGE SCALE GENOMIC DNA]</scope>
    <source>
        <strain evidence="9 10">NSJ-56</strain>
    </source>
</reference>
<keyword evidence="10" id="KW-1185">Reference proteome</keyword>
<dbReference type="Gene3D" id="2.170.130.10">
    <property type="entry name" value="TonB-dependent receptor, plug domain"/>
    <property type="match status" value="1"/>
</dbReference>
<dbReference type="Pfam" id="PF07660">
    <property type="entry name" value="STN"/>
    <property type="match status" value="1"/>
</dbReference>
<evidence type="ECO:0000256" key="5">
    <source>
        <dbReference type="ARBA" id="ARBA00023136"/>
    </source>
</evidence>
<evidence type="ECO:0000256" key="1">
    <source>
        <dbReference type="ARBA" id="ARBA00004571"/>
    </source>
</evidence>
<comment type="caution">
    <text evidence="9">The sequence shown here is derived from an EMBL/GenBank/DDBJ whole genome shotgun (WGS) entry which is preliminary data.</text>
</comment>
<feature type="domain" description="Secretin/TonB short N-terminal" evidence="8">
    <location>
        <begin position="53"/>
        <end position="104"/>
    </location>
</feature>
<dbReference type="InterPro" id="IPR023997">
    <property type="entry name" value="TonB-dep_OMP_SusC/RagA_CS"/>
</dbReference>
<evidence type="ECO:0000256" key="3">
    <source>
        <dbReference type="ARBA" id="ARBA00022452"/>
    </source>
</evidence>
<dbReference type="InterPro" id="IPR008969">
    <property type="entry name" value="CarboxyPept-like_regulatory"/>
</dbReference>
<gene>
    <name evidence="9" type="ORF">H8S64_03200</name>
</gene>
<accession>A0ABR7CY66</accession>
<keyword evidence="5 7" id="KW-0472">Membrane</keyword>
<dbReference type="Proteomes" id="UP000646484">
    <property type="component" value="Unassembled WGS sequence"/>
</dbReference>
<dbReference type="NCBIfam" id="TIGR04057">
    <property type="entry name" value="SusC_RagA_signa"/>
    <property type="match status" value="1"/>
</dbReference>
<dbReference type="RefSeq" id="WP_186974909.1">
    <property type="nucleotide sequence ID" value="NZ_JACOOH010000001.1"/>
</dbReference>
<organism evidence="9 10">
    <name type="scientific">Butyricimonas hominis</name>
    <dbReference type="NCBI Taxonomy" id="2763032"/>
    <lineage>
        <taxon>Bacteria</taxon>
        <taxon>Pseudomonadati</taxon>
        <taxon>Bacteroidota</taxon>
        <taxon>Bacteroidia</taxon>
        <taxon>Bacteroidales</taxon>
        <taxon>Odoribacteraceae</taxon>
        <taxon>Butyricimonas</taxon>
    </lineage>
</organism>
<dbReference type="InterPro" id="IPR023996">
    <property type="entry name" value="TonB-dep_OMP_SusC/RagA"/>
</dbReference>
<dbReference type="NCBIfam" id="TIGR04056">
    <property type="entry name" value="OMP_RagA_SusC"/>
    <property type="match status" value="1"/>
</dbReference>
<dbReference type="InterPro" id="IPR039426">
    <property type="entry name" value="TonB-dep_rcpt-like"/>
</dbReference>
<dbReference type="Pfam" id="PF13715">
    <property type="entry name" value="CarbopepD_reg_2"/>
    <property type="match status" value="1"/>
</dbReference>
<evidence type="ECO:0000256" key="2">
    <source>
        <dbReference type="ARBA" id="ARBA00022448"/>
    </source>
</evidence>
<sequence length="1221" mass="137820">MRAIKTMRLVVLLLLFSVGSVLFANAQEVRLVLQVKQKSLIEVIDILKQKTGFSFVYSAADAERVKGLTFDLKNKTIRKVLDAVLAKTNFVYTIDDKVIILKRKVPVRPAAKRTVRGVVVGTAPNDTLPGVTVMVKGTTTGVTTDVHGKFSIVIPDGDDVVLRFTFIGKKMAEVHYKGQEFLTVKMEDDAQELEEVVINAGYQQIDKRKLTSAVTTLKMDDIMTPGMTTLDQMLEGRVPGMVFMQNSGQVGASPRLRIRGTSTVLGSQEPLWVVDGIIQEDPVNVDPAQLNDLDFVNLLGNAISGLNPEDIQQIDVLKDASATALYGTRAANGVIVITTKQGKEGPPTVRYSFSGTLSRKPRYSDRNVNVMNSAERVAYSREILEKKMEYSDKNTWIGYEKAFEDYRNGLMTFEQFQQQTEYYETLDTDWFDVLCRDAFSHTHSLSFSGGSKTAKYYASVGYNRQNGVLQKEFGDRYTASMKVTLNYDRFNATFDLKGNVQKQEHTPSDVGLMDFAYNTSRAIPVYNEDGSLYFYPKKMVMGGDNAGEAWFNILNERDNSYENIDKNQLSFSVNANYNILENLKLTGVFAYSISNTDDDVYHGATTHYAKSLAKKGYSLDDFTDRGKNGEYDKGSFRQHTNLPYGGELKTNSTKNENYNLQSRLQYHIYLDEEQDHMLSAMAGFELTSSRYTGLSKTFRCYVPERGLQVGNVDFKEYGEYTKWLTTDANALGKFKDTESNKLRFMGVLNYSYQNRYIFNANMSVDYSNQFGDRARDKFLPIWSVSGRWNMHEDLLKNVYWVNDLALTASFGYQGTTQASQIPDLIMVKGELDPAFNEFGSTIKSFPNPDLSWEKTMSLNSTLHFSLFNHKLSGTLSYFYKKTTDAFLNKKVMQVNGVSSYSVNEGTVTNQGVEVSLNINPINTTMGGGNRDGFMWRIDPQLGGIVNKLINRALQSNAEDPLHDEYTYMDFLNGNAHVSGKPLNSFYSYEFTGLSADDGRPTFARVGEEYFAEYVDMPKADVFTKVMRYSGCRVPVLQGGISNTFSWKGFVLDFNLTYSLGSKVRLLKLFNPDAKSLAVSPIQNLRKEMVDRWQVPGDEKYTNIPGILPKKAYENTLNQVWWRGEPYAFAKNIWEMYNYADVRVISGNYLKLQRLNLRYVFSDEVCKKLRCKSMYVSLSGTNLFTWAAKELKGQDPSSQSGSADKINVAVQPTYSLSVNVSF</sequence>
<keyword evidence="6 7" id="KW-0998">Cell outer membrane</keyword>
<dbReference type="SUPFAM" id="SSF49464">
    <property type="entry name" value="Carboxypeptidase regulatory domain-like"/>
    <property type="match status" value="1"/>
</dbReference>
<dbReference type="EMBL" id="JACOOH010000001">
    <property type="protein sequence ID" value="MBC5620100.1"/>
    <property type="molecule type" value="Genomic_DNA"/>
</dbReference>
<dbReference type="InterPro" id="IPR036942">
    <property type="entry name" value="Beta-barrel_TonB_sf"/>
</dbReference>
<evidence type="ECO:0000256" key="7">
    <source>
        <dbReference type="PROSITE-ProRule" id="PRU01360"/>
    </source>
</evidence>
<proteinExistence type="inferred from homology"/>
<keyword evidence="4 7" id="KW-0812">Transmembrane</keyword>
<dbReference type="SMART" id="SM00965">
    <property type="entry name" value="STN"/>
    <property type="match status" value="1"/>
</dbReference>
<dbReference type="InterPro" id="IPR011662">
    <property type="entry name" value="Secretin/TonB_short_N"/>
</dbReference>
<keyword evidence="2 7" id="KW-0813">Transport</keyword>
<dbReference type="InterPro" id="IPR012910">
    <property type="entry name" value="Plug_dom"/>
</dbReference>
<evidence type="ECO:0000256" key="6">
    <source>
        <dbReference type="ARBA" id="ARBA00023237"/>
    </source>
</evidence>